<feature type="transmembrane region" description="Helical" evidence="1">
    <location>
        <begin position="159"/>
        <end position="182"/>
    </location>
</feature>
<feature type="transmembrane region" description="Helical" evidence="1">
    <location>
        <begin position="664"/>
        <end position="685"/>
    </location>
</feature>
<evidence type="ECO:0000313" key="3">
    <source>
        <dbReference type="EMBL" id="GLY57259.1"/>
    </source>
</evidence>
<feature type="transmembrane region" description="Helical" evidence="1">
    <location>
        <begin position="253"/>
        <end position="276"/>
    </location>
</feature>
<reference evidence="3" key="1">
    <citation type="submission" date="2023-03" db="EMBL/GenBank/DDBJ databases">
        <title>Cellulosimicrobium cellulans NBRC 103059.</title>
        <authorList>
            <person name="Ichikawa N."/>
            <person name="Sato H."/>
            <person name="Tonouchi N."/>
        </authorList>
    </citation>
    <scope>NUCLEOTIDE SEQUENCE</scope>
    <source>
        <strain evidence="3">NBRC 103059</strain>
    </source>
</reference>
<keyword evidence="1" id="KW-0812">Transmembrane</keyword>
<evidence type="ECO:0000313" key="4">
    <source>
        <dbReference type="Proteomes" id="UP001165168"/>
    </source>
</evidence>
<proteinExistence type="predicted"/>
<feature type="transmembrane region" description="Helical" evidence="1">
    <location>
        <begin position="331"/>
        <end position="352"/>
    </location>
</feature>
<gene>
    <name evidence="3" type="ORF">Ccel01_18610</name>
</gene>
<evidence type="ECO:0000256" key="1">
    <source>
        <dbReference type="SAM" id="Phobius"/>
    </source>
</evidence>
<name>A0AAV5PAC0_CELCE</name>
<dbReference type="AlphaFoldDB" id="A0AAV5PAC0"/>
<protein>
    <recommendedName>
        <fullName evidence="5">FtsX-like permease family protein</fullName>
    </recommendedName>
</protein>
<dbReference type="Proteomes" id="UP001165168">
    <property type="component" value="Unassembled WGS sequence"/>
</dbReference>
<keyword evidence="1" id="KW-1133">Transmembrane helix</keyword>
<feature type="transmembrane region" description="Helical" evidence="1">
    <location>
        <begin position="297"/>
        <end position="319"/>
    </location>
</feature>
<feature type="transmembrane region" description="Helical" evidence="1">
    <location>
        <begin position="697"/>
        <end position="722"/>
    </location>
</feature>
<feature type="transmembrane region" description="Helical" evidence="1">
    <location>
        <begin position="611"/>
        <end position="632"/>
    </location>
</feature>
<evidence type="ECO:0000256" key="2">
    <source>
        <dbReference type="SAM" id="SignalP"/>
    </source>
</evidence>
<dbReference type="EMBL" id="BSTG01000002">
    <property type="protein sequence ID" value="GLY57259.1"/>
    <property type="molecule type" value="Genomic_DNA"/>
</dbReference>
<feature type="transmembrane region" description="Helical" evidence="1">
    <location>
        <begin position="382"/>
        <end position="401"/>
    </location>
</feature>
<evidence type="ECO:0008006" key="5">
    <source>
        <dbReference type="Google" id="ProtNLM"/>
    </source>
</evidence>
<sequence length="734" mass="74619">MAMVGTLLCIAAATVVSAQADRTWERSFTSAVDDAHSQARVTVSRIAYGERMLLRVDVDPLDGELPLPPGLGRWPASGEVILSPAAEELRSTAAFRALAPGRVAGTVGDAGLRSPDELVIYRGVPASEQPRGGEGVVAPGATGAGAHDRDTPDIPPGQVVALVTVLAVLVGLPVAAFLGVATRLSAATRARRLAVLQFLGASTSTIRSVNMLEVTTLSFIGWLGGVAVFPVVNRVVARSGLLGTTWFASDTELTAATAILPGVLLLTLAVVIGRRIETGTGTRAEIRQADPARTVSAWRLVPLACGLTSLSAQVVTGALRPPGVTPVRLDLLMSTAVVVTAAGLAVAMPSVIRWSGRVLAVHGKTVSARLGGARAAFDPRDGARLVVALALLVMAAGVTIGQTRDARAVSVPTAAVVPVAVDVSELPDGGAATLLDELPTAAIGLAASDPASPEMRLAAIAPCDRVDAFLRAVGGASVPGCVDGAVLTSSIDEDPSSVRVDDVPAIASLAENLPHRGVLPENVAGLLAESGVDLLVTIDPAAVLDAVARGPVVTEAGGTAYATNVQLVTAVPSADVAATLASIYRTAPYSQPTATGLDPDSGRNIAMINGFVRLGLLLGTVMTVLALAVALADRATTRRRPDMSLLAAGVDASTLRAAHRWESLTTLGTGASLALLCGVLGGLAWQYAGGLVREPDWASIAVLAALTVAAVVGVAVTTAAMAPRDVDIESLRTT</sequence>
<feature type="chain" id="PRO_5043641240" description="FtsX-like permease family protein" evidence="2">
    <location>
        <begin position="21"/>
        <end position="734"/>
    </location>
</feature>
<keyword evidence="1" id="KW-0472">Membrane</keyword>
<comment type="caution">
    <text evidence="3">The sequence shown here is derived from an EMBL/GenBank/DDBJ whole genome shotgun (WGS) entry which is preliminary data.</text>
</comment>
<accession>A0AAV5PAC0</accession>
<feature type="signal peptide" evidence="2">
    <location>
        <begin position="1"/>
        <end position="20"/>
    </location>
</feature>
<organism evidence="3 4">
    <name type="scientific">Cellulosimicrobium cellulans</name>
    <name type="common">Arthrobacter luteus</name>
    <dbReference type="NCBI Taxonomy" id="1710"/>
    <lineage>
        <taxon>Bacteria</taxon>
        <taxon>Bacillati</taxon>
        <taxon>Actinomycetota</taxon>
        <taxon>Actinomycetes</taxon>
        <taxon>Micrococcales</taxon>
        <taxon>Promicromonosporaceae</taxon>
        <taxon>Cellulosimicrobium</taxon>
    </lineage>
</organism>
<feature type="transmembrane region" description="Helical" evidence="1">
    <location>
        <begin position="214"/>
        <end position="233"/>
    </location>
</feature>
<keyword evidence="2" id="KW-0732">Signal</keyword>